<dbReference type="InterPro" id="IPR050158">
    <property type="entry name" value="Ubiquitin_ubiquitin-like"/>
</dbReference>
<dbReference type="Pfam" id="PF00240">
    <property type="entry name" value="ubiquitin"/>
    <property type="match status" value="2"/>
</dbReference>
<name>A0A8H6TKJ8_MYCCL</name>
<protein>
    <submittedName>
        <fullName evidence="2">Polyubiquitin-like protein</fullName>
    </submittedName>
</protein>
<accession>A0A8H6TKJ8</accession>
<dbReference type="PRINTS" id="PR00348">
    <property type="entry name" value="UBIQUITIN"/>
</dbReference>
<feature type="domain" description="Ubiquitin-like" evidence="1">
    <location>
        <begin position="204"/>
        <end position="274"/>
    </location>
</feature>
<proteinExistence type="predicted"/>
<dbReference type="SMART" id="SM00213">
    <property type="entry name" value="UBQ"/>
    <property type="match status" value="2"/>
</dbReference>
<dbReference type="InterPro" id="IPR000626">
    <property type="entry name" value="Ubiquitin-like_dom"/>
</dbReference>
<gene>
    <name evidence="2" type="ORF">HMN09_00263500</name>
</gene>
<dbReference type="SUPFAM" id="SSF54236">
    <property type="entry name" value="Ubiquitin-like"/>
    <property type="match status" value="2"/>
</dbReference>
<dbReference type="CDD" id="cd17039">
    <property type="entry name" value="Ubl_ubiquitin_like"/>
    <property type="match status" value="1"/>
</dbReference>
<evidence type="ECO:0000313" key="3">
    <source>
        <dbReference type="Proteomes" id="UP000613580"/>
    </source>
</evidence>
<evidence type="ECO:0000259" key="1">
    <source>
        <dbReference type="PROSITE" id="PS50053"/>
    </source>
</evidence>
<comment type="caution">
    <text evidence="2">The sequence shown here is derived from an EMBL/GenBank/DDBJ whole genome shotgun (WGS) entry which is preliminary data.</text>
</comment>
<reference evidence="2" key="1">
    <citation type="submission" date="2020-05" db="EMBL/GenBank/DDBJ databases">
        <title>Mycena genomes resolve the evolution of fungal bioluminescence.</title>
        <authorList>
            <person name="Tsai I.J."/>
        </authorList>
    </citation>
    <scope>NUCLEOTIDE SEQUENCE</scope>
    <source>
        <strain evidence="2">110903Hualien_Pintung</strain>
    </source>
</reference>
<dbReference type="OrthoDB" id="428577at2759"/>
<dbReference type="InterPro" id="IPR019956">
    <property type="entry name" value="Ubiquitin_dom"/>
</dbReference>
<keyword evidence="3" id="KW-1185">Reference proteome</keyword>
<dbReference type="PROSITE" id="PS50053">
    <property type="entry name" value="UBIQUITIN_2"/>
    <property type="match status" value="2"/>
</dbReference>
<dbReference type="PANTHER" id="PTHR10666">
    <property type="entry name" value="UBIQUITIN"/>
    <property type="match status" value="1"/>
</dbReference>
<dbReference type="AlphaFoldDB" id="A0A8H6TKJ8"/>
<evidence type="ECO:0000313" key="2">
    <source>
        <dbReference type="EMBL" id="KAF7319260.1"/>
    </source>
</evidence>
<dbReference type="PROSITE" id="PS00299">
    <property type="entry name" value="UBIQUITIN_1"/>
    <property type="match status" value="1"/>
</dbReference>
<dbReference type="Proteomes" id="UP000613580">
    <property type="component" value="Unassembled WGS sequence"/>
</dbReference>
<dbReference type="InterPro" id="IPR029071">
    <property type="entry name" value="Ubiquitin-like_domsf"/>
</dbReference>
<dbReference type="EMBL" id="JACAZE010000003">
    <property type="protein sequence ID" value="KAF7319260.1"/>
    <property type="molecule type" value="Genomic_DNA"/>
</dbReference>
<dbReference type="Gene3D" id="3.10.20.90">
    <property type="entry name" value="Phosphatidylinositol 3-kinase Catalytic Subunit, Chain A, domain 1"/>
    <property type="match status" value="2"/>
</dbReference>
<dbReference type="InterPro" id="IPR019954">
    <property type="entry name" value="Ubiquitin_CS"/>
</dbReference>
<sequence>MAAATPDHVYLYCKPYETKRIPTSKMLQQYVGVVSYIRRLYPKMSTRAFKIYVDIDPEDVLISAEAWPDFLAAQQDGSMGAVDEFTVEFQATTAELLFRADSIISTNPSQALPWTVFVKTLTGQTLRVPATAKMTVENVKDQICRVKGIPVDQQILVFTGKQLDDTRSLASYGIHDAAVLHFVLRGGRASSMGFGNLPAHPRTSHILVKNSKGECVSFRVSASDTVEGLKERVEDAMGIPSADQRLVYAGADLKDSQTLAQESVRRRATVHLLVPGDDPESDG</sequence>
<feature type="domain" description="Ubiquitin-like" evidence="1">
    <location>
        <begin position="114"/>
        <end position="185"/>
    </location>
</feature>
<organism evidence="2 3">
    <name type="scientific">Mycena chlorophos</name>
    <name type="common">Agaric fungus</name>
    <name type="synonym">Agaricus chlorophos</name>
    <dbReference type="NCBI Taxonomy" id="658473"/>
    <lineage>
        <taxon>Eukaryota</taxon>
        <taxon>Fungi</taxon>
        <taxon>Dikarya</taxon>
        <taxon>Basidiomycota</taxon>
        <taxon>Agaricomycotina</taxon>
        <taxon>Agaricomycetes</taxon>
        <taxon>Agaricomycetidae</taxon>
        <taxon>Agaricales</taxon>
        <taxon>Marasmiineae</taxon>
        <taxon>Mycenaceae</taxon>
        <taxon>Mycena</taxon>
    </lineage>
</organism>